<evidence type="ECO:0000259" key="1">
    <source>
        <dbReference type="Pfam" id="PF00561"/>
    </source>
</evidence>
<name>A0ABT0ZT46_9PSEU</name>
<dbReference type="Gene3D" id="3.40.50.1820">
    <property type="entry name" value="alpha/beta hydrolase"/>
    <property type="match status" value="1"/>
</dbReference>
<dbReference type="RefSeq" id="WP_252435511.1">
    <property type="nucleotide sequence ID" value="NZ_JAGSOV010000008.1"/>
</dbReference>
<dbReference type="PANTHER" id="PTHR43798">
    <property type="entry name" value="MONOACYLGLYCEROL LIPASE"/>
    <property type="match status" value="1"/>
</dbReference>
<dbReference type="SUPFAM" id="SSF53474">
    <property type="entry name" value="alpha/beta-Hydrolases"/>
    <property type="match status" value="1"/>
</dbReference>
<keyword evidence="2" id="KW-0378">Hydrolase</keyword>
<gene>
    <name evidence="2" type="ORF">KDL28_02385</name>
</gene>
<dbReference type="GO" id="GO:0016787">
    <property type="term" value="F:hydrolase activity"/>
    <property type="evidence" value="ECO:0007669"/>
    <property type="project" value="UniProtKB-KW"/>
</dbReference>
<organism evidence="2 3">
    <name type="scientific">Pseudonocardia humida</name>
    <dbReference type="NCBI Taxonomy" id="2800819"/>
    <lineage>
        <taxon>Bacteria</taxon>
        <taxon>Bacillati</taxon>
        <taxon>Actinomycetota</taxon>
        <taxon>Actinomycetes</taxon>
        <taxon>Pseudonocardiales</taxon>
        <taxon>Pseudonocardiaceae</taxon>
        <taxon>Pseudonocardia</taxon>
    </lineage>
</organism>
<accession>A0ABT0ZT46</accession>
<dbReference type="InterPro" id="IPR050266">
    <property type="entry name" value="AB_hydrolase_sf"/>
</dbReference>
<evidence type="ECO:0000313" key="2">
    <source>
        <dbReference type="EMBL" id="MCO1653896.1"/>
    </source>
</evidence>
<protein>
    <submittedName>
        <fullName evidence="2">Alpha/beta fold hydrolase</fullName>
    </submittedName>
</protein>
<keyword evidence="3" id="KW-1185">Reference proteome</keyword>
<sequence>MGEPATRRPIDLPTGRIDYRELGPADGPPVVLVHGFLVDDGVWADVPERLAARGLRVLAPTLPLGAHRTPAAADADLSPRGIARIVLSFLEALDLHDVTLVGNDTGGAICQFVLDEDASRVGRLVLTNCDAFEVFPPFPFDLLLRLARHPGPTRVALAATRWARFRTGPFGFGALVARRPTAAETLPWITPYLTDPGVRRDVARFARAWRPADLAAVGGRLAAFDRPVLLCWAPRDRFFRIGLAHRLRDAFPDARLVEVDQARTFLALDQPGRLAGEIAGFVPAAQVEAPDRHPASGRG</sequence>
<dbReference type="Pfam" id="PF00561">
    <property type="entry name" value="Abhydrolase_1"/>
    <property type="match status" value="1"/>
</dbReference>
<dbReference type="InterPro" id="IPR000073">
    <property type="entry name" value="AB_hydrolase_1"/>
</dbReference>
<dbReference type="Proteomes" id="UP001165283">
    <property type="component" value="Unassembled WGS sequence"/>
</dbReference>
<dbReference type="InterPro" id="IPR029058">
    <property type="entry name" value="AB_hydrolase_fold"/>
</dbReference>
<evidence type="ECO:0000313" key="3">
    <source>
        <dbReference type="Proteomes" id="UP001165283"/>
    </source>
</evidence>
<dbReference type="PANTHER" id="PTHR43798:SF33">
    <property type="entry name" value="HYDROLASE, PUTATIVE (AFU_ORTHOLOGUE AFUA_2G14860)-RELATED"/>
    <property type="match status" value="1"/>
</dbReference>
<comment type="caution">
    <text evidence="2">The sequence shown here is derived from an EMBL/GenBank/DDBJ whole genome shotgun (WGS) entry which is preliminary data.</text>
</comment>
<feature type="domain" description="AB hydrolase-1" evidence="1">
    <location>
        <begin position="28"/>
        <end position="268"/>
    </location>
</feature>
<proteinExistence type="predicted"/>
<dbReference type="EMBL" id="JAGSOV010000008">
    <property type="protein sequence ID" value="MCO1653896.1"/>
    <property type="molecule type" value="Genomic_DNA"/>
</dbReference>
<reference evidence="2" key="1">
    <citation type="submission" date="2021-04" db="EMBL/GenBank/DDBJ databases">
        <title>Pseudonocardia sp. nov., isolated from sandy soil of mangrove forest.</title>
        <authorList>
            <person name="Zan Z."/>
            <person name="Huang R."/>
            <person name="Liu W."/>
        </authorList>
    </citation>
    <scope>NUCLEOTIDE SEQUENCE</scope>
    <source>
        <strain evidence="2">S2-4</strain>
    </source>
</reference>